<accession>A0A409X3G0</accession>
<comment type="caution">
    <text evidence="1">The sequence shown here is derived from an EMBL/GenBank/DDBJ whole genome shotgun (WGS) entry which is preliminary data.</text>
</comment>
<gene>
    <name evidence="1" type="ORF">CVT26_003878</name>
</gene>
<proteinExistence type="predicted"/>
<organism evidence="1 2">
    <name type="scientific">Gymnopilus dilepis</name>
    <dbReference type="NCBI Taxonomy" id="231916"/>
    <lineage>
        <taxon>Eukaryota</taxon>
        <taxon>Fungi</taxon>
        <taxon>Dikarya</taxon>
        <taxon>Basidiomycota</taxon>
        <taxon>Agaricomycotina</taxon>
        <taxon>Agaricomycetes</taxon>
        <taxon>Agaricomycetidae</taxon>
        <taxon>Agaricales</taxon>
        <taxon>Agaricineae</taxon>
        <taxon>Hymenogastraceae</taxon>
        <taxon>Gymnopilus</taxon>
    </lineage>
</organism>
<dbReference type="AlphaFoldDB" id="A0A409X3G0"/>
<dbReference type="InParanoid" id="A0A409X3G0"/>
<reference evidence="1 2" key="1">
    <citation type="journal article" date="2018" name="Evol. Lett.">
        <title>Horizontal gene cluster transfer increased hallucinogenic mushroom diversity.</title>
        <authorList>
            <person name="Reynolds H.T."/>
            <person name="Vijayakumar V."/>
            <person name="Gluck-Thaler E."/>
            <person name="Korotkin H.B."/>
            <person name="Matheny P.B."/>
            <person name="Slot J.C."/>
        </authorList>
    </citation>
    <scope>NUCLEOTIDE SEQUENCE [LARGE SCALE GENOMIC DNA]</scope>
    <source>
        <strain evidence="1 2">SRW20</strain>
    </source>
</reference>
<dbReference type="EMBL" id="NHYE01004326">
    <property type="protein sequence ID" value="PPQ85302.1"/>
    <property type="molecule type" value="Genomic_DNA"/>
</dbReference>
<protein>
    <submittedName>
        <fullName evidence="1">Uncharacterized protein</fullName>
    </submittedName>
</protein>
<keyword evidence="2" id="KW-1185">Reference proteome</keyword>
<dbReference type="Proteomes" id="UP000284706">
    <property type="component" value="Unassembled WGS sequence"/>
</dbReference>
<name>A0A409X3G0_9AGAR</name>
<sequence length="90" mass="9972">MDTARITHGTSEIITHGESRYDIESSRAVAVRESEDDTAASWAADEDQRIDYDVAVAKTLTLMFISMSRLCLKYLRSSLERATGKQGSQG</sequence>
<evidence type="ECO:0000313" key="2">
    <source>
        <dbReference type="Proteomes" id="UP000284706"/>
    </source>
</evidence>
<evidence type="ECO:0000313" key="1">
    <source>
        <dbReference type="EMBL" id="PPQ85302.1"/>
    </source>
</evidence>